<reference evidence="2" key="1">
    <citation type="journal article" date="2023" name="Genome Biol. Evol.">
        <title>First Whole Genome Sequence and Flow Cytometry Genome Size Data for the Lichen-Forming Fungus Ramalina farinacea (Ascomycota).</title>
        <authorList>
            <person name="Llewellyn T."/>
            <person name="Mian S."/>
            <person name="Hill R."/>
            <person name="Leitch I.J."/>
            <person name="Gaya E."/>
        </authorList>
    </citation>
    <scope>NUCLEOTIDE SEQUENCE</scope>
    <source>
        <strain evidence="2">LIQ254RAFAR</strain>
    </source>
</reference>
<organism evidence="2 3">
    <name type="scientific">Ramalina farinacea</name>
    <dbReference type="NCBI Taxonomy" id="258253"/>
    <lineage>
        <taxon>Eukaryota</taxon>
        <taxon>Fungi</taxon>
        <taxon>Dikarya</taxon>
        <taxon>Ascomycota</taxon>
        <taxon>Pezizomycotina</taxon>
        <taxon>Lecanoromycetes</taxon>
        <taxon>OSLEUM clade</taxon>
        <taxon>Lecanoromycetidae</taxon>
        <taxon>Lecanorales</taxon>
        <taxon>Lecanorineae</taxon>
        <taxon>Ramalinaceae</taxon>
        <taxon>Ramalina</taxon>
    </lineage>
</organism>
<feature type="region of interest" description="Disordered" evidence="1">
    <location>
        <begin position="227"/>
        <end position="248"/>
    </location>
</feature>
<evidence type="ECO:0000256" key="1">
    <source>
        <dbReference type="SAM" id="MobiDB-lite"/>
    </source>
</evidence>
<evidence type="ECO:0000313" key="2">
    <source>
        <dbReference type="EMBL" id="MDI1493451.1"/>
    </source>
</evidence>
<name>A0AA43QXZ0_9LECA</name>
<proteinExistence type="predicted"/>
<feature type="compositionally biased region" description="Basic and acidic residues" evidence="1">
    <location>
        <begin position="228"/>
        <end position="248"/>
    </location>
</feature>
<protein>
    <submittedName>
        <fullName evidence="2">Uncharacterized protein</fullName>
    </submittedName>
</protein>
<dbReference type="EMBL" id="JAPUFD010000026">
    <property type="protein sequence ID" value="MDI1493451.1"/>
    <property type="molecule type" value="Genomic_DNA"/>
</dbReference>
<accession>A0AA43QXZ0</accession>
<dbReference type="AlphaFoldDB" id="A0AA43QXZ0"/>
<dbReference type="Proteomes" id="UP001161017">
    <property type="component" value="Unassembled WGS sequence"/>
</dbReference>
<feature type="region of interest" description="Disordered" evidence="1">
    <location>
        <begin position="1"/>
        <end position="117"/>
    </location>
</feature>
<gene>
    <name evidence="2" type="ORF">OHK93_005240</name>
</gene>
<sequence length="248" mass="28010">MSTRNRRSAPRKPQGDFVAPDEFHAYGLAPEGNVPPHVDYESDDPTWNESQTDLSETDDLDMDDSEIETDDLGGNELGSTDLESDNLETDNAKTDSHTSKKPQMHNAPDLGTGSSASSHKEILTYPESMTFGWRGTHLKCGFVDREHLLVFIELTPKGPKMIKTRYDIAYWVGQKLKEFMAEKGLQHFDDNILQEFYGKLGLQDQGKDANAVWLIKRGIATKAGQYLKEQKKQEQQNEEEKKEGAEDK</sequence>
<feature type="compositionally biased region" description="Basic residues" evidence="1">
    <location>
        <begin position="1"/>
        <end position="10"/>
    </location>
</feature>
<feature type="compositionally biased region" description="Acidic residues" evidence="1">
    <location>
        <begin position="55"/>
        <end position="73"/>
    </location>
</feature>
<evidence type="ECO:0000313" key="3">
    <source>
        <dbReference type="Proteomes" id="UP001161017"/>
    </source>
</evidence>
<keyword evidence="3" id="KW-1185">Reference proteome</keyword>
<comment type="caution">
    <text evidence="2">The sequence shown here is derived from an EMBL/GenBank/DDBJ whole genome shotgun (WGS) entry which is preliminary data.</text>
</comment>